<dbReference type="AlphaFoldDB" id="L7VY89"/>
<name>L7VY89_9BACT</name>
<dbReference type="InterPro" id="IPR014756">
    <property type="entry name" value="Ig_E-set"/>
</dbReference>
<dbReference type="InterPro" id="IPR013517">
    <property type="entry name" value="FG-GAP"/>
</dbReference>
<dbReference type="SUPFAM" id="SSF81296">
    <property type="entry name" value="E set domains"/>
    <property type="match status" value="1"/>
</dbReference>
<proteinExistence type="predicted"/>
<evidence type="ECO:0000313" key="3">
    <source>
        <dbReference type="EMBL" id="AGC72649.1"/>
    </source>
</evidence>
<evidence type="ECO:0000259" key="2">
    <source>
        <dbReference type="Pfam" id="PF01833"/>
    </source>
</evidence>
<dbReference type="InterPro" id="IPR028994">
    <property type="entry name" value="Integrin_alpha_N"/>
</dbReference>
<protein>
    <submittedName>
        <fullName evidence="3">Vcbs</fullName>
    </submittedName>
</protein>
<dbReference type="InterPro" id="IPR013783">
    <property type="entry name" value="Ig-like_fold"/>
</dbReference>
<dbReference type="InterPro" id="IPR002909">
    <property type="entry name" value="IPT_dom"/>
</dbReference>
<feature type="domain" description="IPT/TIG" evidence="2">
    <location>
        <begin position="53"/>
        <end position="132"/>
    </location>
</feature>
<dbReference type="PANTHER" id="PTHR46580:SF4">
    <property type="entry name" value="ATP_GTP-BINDING PROTEIN"/>
    <property type="match status" value="1"/>
</dbReference>
<accession>L7VY89</accession>
<keyword evidence="1" id="KW-0732">Signal</keyword>
<dbReference type="Gene3D" id="2.60.40.10">
    <property type="entry name" value="Immunoglobulins"/>
    <property type="match status" value="1"/>
</dbReference>
<reference evidence="3" key="1">
    <citation type="submission" date="2012-09" db="EMBL/GenBank/DDBJ databases">
        <title>Metagenomic Characterization of a Microbial Community in Wastewater Detects High Levels of Antibiotic Resistance.</title>
        <authorList>
            <person name="Abrams M."/>
            <person name="Caldwell A."/>
            <person name="Vandaei E."/>
            <person name="Lee W."/>
            <person name="Perrott J."/>
            <person name="Khan S.Y."/>
            <person name="Ta J."/>
            <person name="Romero D."/>
            <person name="Nguyen V."/>
            <person name="Pourmand N."/>
            <person name="Ouverney C.C."/>
        </authorList>
    </citation>
    <scope>NUCLEOTIDE SEQUENCE</scope>
</reference>
<dbReference type="Pfam" id="PF01833">
    <property type="entry name" value="TIG"/>
    <property type="match status" value="1"/>
</dbReference>
<organism evidence="3">
    <name type="scientific">uncultured bacterium A1Q1_fos_565</name>
    <dbReference type="NCBI Taxonomy" id="1256585"/>
    <lineage>
        <taxon>Bacteria</taxon>
        <taxon>environmental samples</taxon>
    </lineage>
</organism>
<dbReference type="CDD" id="cd00102">
    <property type="entry name" value="IPT"/>
    <property type="match status" value="1"/>
</dbReference>
<evidence type="ECO:0000256" key="1">
    <source>
        <dbReference type="ARBA" id="ARBA00022729"/>
    </source>
</evidence>
<dbReference type="Gene3D" id="2.130.10.130">
    <property type="entry name" value="Integrin alpha, N-terminal"/>
    <property type="match status" value="1"/>
</dbReference>
<dbReference type="PANTHER" id="PTHR46580">
    <property type="entry name" value="SENSOR KINASE-RELATED"/>
    <property type="match status" value="1"/>
</dbReference>
<dbReference type="SUPFAM" id="SSF69318">
    <property type="entry name" value="Integrin alpha N-terminal domain"/>
    <property type="match status" value="1"/>
</dbReference>
<dbReference type="Pfam" id="PF13517">
    <property type="entry name" value="FG-GAP_3"/>
    <property type="match status" value="1"/>
</dbReference>
<dbReference type="EMBL" id="JX649908">
    <property type="protein sequence ID" value="AGC72649.1"/>
    <property type="molecule type" value="Genomic_DNA"/>
</dbReference>
<sequence>MSNKLLSTIAFMGLTVASMTSCDSLWNSFTKPDPDDCASEGNVCSDSGDIRMDSIIPRQMPISGGLPISINGQGFLPKTDVLIGTSPLSNVKITNDVISGTVPRAQARCGLFDVTLTRSDGKQAVVPNGFTYTLDPYISKPSVGIYSHTFKTTNIIVDDFNGDQKPDIAMSLNDRFGVILSAGTTVSKTISPPLTQSSFIQSVHFNSRLAVRTTAIATLNNTRNTIGVFSYNPSKQLFEFINTISFLKEVRIMLSGDLDQNGNDGILVVTNNENDATKDNVHLIGFVQAADTYQSSPAIFQAVNKIDSMILANLSNDTYPDIVSSAAGRVVVLKRNGTEGAEIVRYPASLFSLTSGDWNGDGKIDIAGLDLMNQKVVLVLNNGSQPASVLTASAGFLSSSQTILVAGDLNCDQRADIAVMQTANTTDTPLKIISLSPLGQVEVKDSAQALPAGPMVIGDFNQDGNPDLIIGRNKAVGTDTLFVAGSVY</sequence>
<dbReference type="PROSITE" id="PS51257">
    <property type="entry name" value="PROKAR_LIPOPROTEIN"/>
    <property type="match status" value="1"/>
</dbReference>